<evidence type="ECO:0000259" key="1">
    <source>
        <dbReference type="Pfam" id="PF08281"/>
    </source>
</evidence>
<feature type="domain" description="RNA polymerase sigma factor 70 region 4 type 2" evidence="1">
    <location>
        <begin position="1"/>
        <end position="44"/>
    </location>
</feature>
<comment type="caution">
    <text evidence="2">The sequence shown here is derived from an EMBL/GenBank/DDBJ whole genome shotgun (WGS) entry which is preliminary data.</text>
</comment>
<dbReference type="InterPro" id="IPR013324">
    <property type="entry name" value="RNA_pol_sigma_r3/r4-like"/>
</dbReference>
<dbReference type="GO" id="GO:0003677">
    <property type="term" value="F:DNA binding"/>
    <property type="evidence" value="ECO:0007669"/>
    <property type="project" value="InterPro"/>
</dbReference>
<sequence length="52" mass="6138">MSERDKELLTYRDTMKMSSKEISKITGIKESNVNSYIRRAREKLLKIFNGEV</sequence>
<dbReference type="Proteomes" id="UP000283314">
    <property type="component" value="Unassembled WGS sequence"/>
</dbReference>
<dbReference type="GO" id="GO:0006352">
    <property type="term" value="P:DNA-templated transcription initiation"/>
    <property type="evidence" value="ECO:0007669"/>
    <property type="project" value="InterPro"/>
</dbReference>
<proteinExistence type="predicted"/>
<dbReference type="GO" id="GO:0016987">
    <property type="term" value="F:sigma factor activity"/>
    <property type="evidence" value="ECO:0007669"/>
    <property type="project" value="InterPro"/>
</dbReference>
<evidence type="ECO:0000313" key="2">
    <source>
        <dbReference type="EMBL" id="RHL45773.1"/>
    </source>
</evidence>
<dbReference type="InterPro" id="IPR013249">
    <property type="entry name" value="RNA_pol_sigma70_r4_t2"/>
</dbReference>
<name>A0A415LB89_9FIRM</name>
<dbReference type="RefSeq" id="WP_118379691.1">
    <property type="nucleotide sequence ID" value="NZ_CABJDQ010000004.1"/>
</dbReference>
<dbReference type="AlphaFoldDB" id="A0A415LB89"/>
<dbReference type="SUPFAM" id="SSF88659">
    <property type="entry name" value="Sigma3 and sigma4 domains of RNA polymerase sigma factors"/>
    <property type="match status" value="1"/>
</dbReference>
<reference evidence="2 3" key="1">
    <citation type="submission" date="2018-08" db="EMBL/GenBank/DDBJ databases">
        <title>A genome reference for cultivated species of the human gut microbiota.</title>
        <authorList>
            <person name="Zou Y."/>
            <person name="Xue W."/>
            <person name="Luo G."/>
        </authorList>
    </citation>
    <scope>NUCLEOTIDE SEQUENCE [LARGE SCALE GENOMIC DNA]</scope>
    <source>
        <strain evidence="2 3">AF37-4</strain>
    </source>
</reference>
<accession>A0A415LB89</accession>
<evidence type="ECO:0000313" key="3">
    <source>
        <dbReference type="Proteomes" id="UP000283314"/>
    </source>
</evidence>
<dbReference type="InterPro" id="IPR036388">
    <property type="entry name" value="WH-like_DNA-bd_sf"/>
</dbReference>
<dbReference type="GeneID" id="300110564"/>
<dbReference type="Pfam" id="PF08281">
    <property type="entry name" value="Sigma70_r4_2"/>
    <property type="match status" value="1"/>
</dbReference>
<dbReference type="Gene3D" id="1.10.10.10">
    <property type="entry name" value="Winged helix-like DNA-binding domain superfamily/Winged helix DNA-binding domain"/>
    <property type="match status" value="1"/>
</dbReference>
<gene>
    <name evidence="2" type="ORF">DW018_05875</name>
</gene>
<dbReference type="EMBL" id="QROT01000004">
    <property type="protein sequence ID" value="RHL45773.1"/>
    <property type="molecule type" value="Genomic_DNA"/>
</dbReference>
<protein>
    <recommendedName>
        <fullName evidence="1">RNA polymerase sigma factor 70 region 4 type 2 domain-containing protein</fullName>
    </recommendedName>
</protein>
<organism evidence="2 3">
    <name type="scientific">Eubacterium ventriosum</name>
    <dbReference type="NCBI Taxonomy" id="39496"/>
    <lineage>
        <taxon>Bacteria</taxon>
        <taxon>Bacillati</taxon>
        <taxon>Bacillota</taxon>
        <taxon>Clostridia</taxon>
        <taxon>Eubacteriales</taxon>
        <taxon>Eubacteriaceae</taxon>
        <taxon>Eubacterium</taxon>
    </lineage>
</organism>